<dbReference type="PANTHER" id="PTHR35011:SF2">
    <property type="entry name" value="2,3-DIKETO-L-GULONATE TRAP TRANSPORTER SMALL PERMEASE PROTEIN YIAM"/>
    <property type="match status" value="1"/>
</dbReference>
<comment type="function">
    <text evidence="9">Part of the tripartite ATP-independent periplasmic (TRAP) transport system.</text>
</comment>
<gene>
    <name evidence="11" type="primary">siaT_3</name>
    <name evidence="11" type="ORF">RUA4292_00687</name>
</gene>
<evidence type="ECO:0000313" key="11">
    <source>
        <dbReference type="EMBL" id="CUH46521.1"/>
    </source>
</evidence>
<dbReference type="InterPro" id="IPR055348">
    <property type="entry name" value="DctQ"/>
</dbReference>
<comment type="subcellular location">
    <subcellularLocation>
        <location evidence="1 9">Cell inner membrane</location>
        <topology evidence="1 9">Multi-pass membrane protein</topology>
    </subcellularLocation>
</comment>
<sequence length="161" mass="17887">MSVIKWIDMNAEKVLASALLAAIVVLIFGNVFMRYIMNASLSWGEELTLWLFVWFVWLGVSYAFHTGDHVRITVLRDVLSERARLYADVVIALLVLGFLIVLTIECIKLIRQPFVASQTSVVLGLPIPILYASAPVGAGLSAIRVTQHLIRTLHLIAETKA</sequence>
<feature type="transmembrane region" description="Helical" evidence="9">
    <location>
        <begin position="47"/>
        <end position="64"/>
    </location>
</feature>
<dbReference type="AlphaFoldDB" id="A0A0P1EBY8"/>
<feature type="domain" description="Tripartite ATP-independent periplasmic transporters DctQ component" evidence="10">
    <location>
        <begin position="23"/>
        <end position="153"/>
    </location>
</feature>
<name>A0A0P1EBY8_9RHOB</name>
<reference evidence="11 12" key="1">
    <citation type="submission" date="2015-09" db="EMBL/GenBank/DDBJ databases">
        <authorList>
            <consortium name="Swine Surveillance"/>
        </authorList>
    </citation>
    <scope>NUCLEOTIDE SEQUENCE [LARGE SCALE GENOMIC DNA]</scope>
    <source>
        <strain evidence="11 12">CECT 4292</strain>
    </source>
</reference>
<dbReference type="InterPro" id="IPR007387">
    <property type="entry name" value="TRAP_DctQ"/>
</dbReference>
<evidence type="ECO:0000313" key="12">
    <source>
        <dbReference type="Proteomes" id="UP000050783"/>
    </source>
</evidence>
<dbReference type="GO" id="GO:0015740">
    <property type="term" value="P:C4-dicarboxylate transport"/>
    <property type="evidence" value="ECO:0007669"/>
    <property type="project" value="TreeGrafter"/>
</dbReference>
<keyword evidence="7 9" id="KW-0472">Membrane</keyword>
<proteinExistence type="inferred from homology"/>
<evidence type="ECO:0000256" key="4">
    <source>
        <dbReference type="ARBA" id="ARBA00022519"/>
    </source>
</evidence>
<comment type="similarity">
    <text evidence="8 9">Belongs to the TRAP transporter small permease family.</text>
</comment>
<evidence type="ECO:0000256" key="7">
    <source>
        <dbReference type="ARBA" id="ARBA00023136"/>
    </source>
</evidence>
<dbReference type="Proteomes" id="UP000050783">
    <property type="component" value="Unassembled WGS sequence"/>
</dbReference>
<evidence type="ECO:0000256" key="6">
    <source>
        <dbReference type="ARBA" id="ARBA00022989"/>
    </source>
</evidence>
<keyword evidence="2 9" id="KW-0813">Transport</keyword>
<protein>
    <recommendedName>
        <fullName evidence="9">TRAP transporter small permease protein</fullName>
    </recommendedName>
</protein>
<accession>A0A0P1EBY8</accession>
<keyword evidence="6 9" id="KW-1133">Transmembrane helix</keyword>
<organism evidence="11 12">
    <name type="scientific">Ruegeria atlantica</name>
    <dbReference type="NCBI Taxonomy" id="81569"/>
    <lineage>
        <taxon>Bacteria</taxon>
        <taxon>Pseudomonadati</taxon>
        <taxon>Pseudomonadota</taxon>
        <taxon>Alphaproteobacteria</taxon>
        <taxon>Rhodobacterales</taxon>
        <taxon>Roseobacteraceae</taxon>
        <taxon>Ruegeria</taxon>
    </lineage>
</organism>
<keyword evidence="4 9" id="KW-0997">Cell inner membrane</keyword>
<feature type="transmembrane region" description="Helical" evidence="9">
    <location>
        <begin position="85"/>
        <end position="110"/>
    </location>
</feature>
<dbReference type="OrthoDB" id="9814265at2"/>
<dbReference type="EMBL" id="CYPU01000011">
    <property type="protein sequence ID" value="CUH46521.1"/>
    <property type="molecule type" value="Genomic_DNA"/>
</dbReference>
<evidence type="ECO:0000256" key="9">
    <source>
        <dbReference type="RuleBase" id="RU369079"/>
    </source>
</evidence>
<evidence type="ECO:0000259" key="10">
    <source>
        <dbReference type="Pfam" id="PF04290"/>
    </source>
</evidence>
<dbReference type="PANTHER" id="PTHR35011">
    <property type="entry name" value="2,3-DIKETO-L-GULONATE TRAP TRANSPORTER SMALL PERMEASE PROTEIN YIAM"/>
    <property type="match status" value="1"/>
</dbReference>
<evidence type="ECO:0000256" key="3">
    <source>
        <dbReference type="ARBA" id="ARBA00022475"/>
    </source>
</evidence>
<dbReference type="GO" id="GO:0022857">
    <property type="term" value="F:transmembrane transporter activity"/>
    <property type="evidence" value="ECO:0007669"/>
    <property type="project" value="UniProtKB-UniRule"/>
</dbReference>
<evidence type="ECO:0000256" key="8">
    <source>
        <dbReference type="ARBA" id="ARBA00038436"/>
    </source>
</evidence>
<keyword evidence="3" id="KW-1003">Cell membrane</keyword>
<evidence type="ECO:0000256" key="2">
    <source>
        <dbReference type="ARBA" id="ARBA00022448"/>
    </source>
</evidence>
<comment type="subunit">
    <text evidence="9">The complex comprises the extracytoplasmic solute receptor protein and the two transmembrane proteins.</text>
</comment>
<dbReference type="GeneID" id="55491979"/>
<dbReference type="GO" id="GO:0005886">
    <property type="term" value="C:plasma membrane"/>
    <property type="evidence" value="ECO:0007669"/>
    <property type="project" value="UniProtKB-SubCell"/>
</dbReference>
<keyword evidence="5 9" id="KW-0812">Transmembrane</keyword>
<feature type="transmembrane region" description="Helical" evidence="9">
    <location>
        <begin position="122"/>
        <end position="143"/>
    </location>
</feature>
<evidence type="ECO:0000256" key="1">
    <source>
        <dbReference type="ARBA" id="ARBA00004429"/>
    </source>
</evidence>
<dbReference type="RefSeq" id="WP_058276303.1">
    <property type="nucleotide sequence ID" value="NZ_CANLTD010000009.1"/>
</dbReference>
<feature type="transmembrane region" description="Helical" evidence="9">
    <location>
        <begin position="14"/>
        <end position="35"/>
    </location>
</feature>
<dbReference type="Pfam" id="PF04290">
    <property type="entry name" value="DctQ"/>
    <property type="match status" value="1"/>
</dbReference>
<evidence type="ECO:0000256" key="5">
    <source>
        <dbReference type="ARBA" id="ARBA00022692"/>
    </source>
</evidence>